<dbReference type="EC" id="3.1.12.1" evidence="9"/>
<evidence type="ECO:0000256" key="7">
    <source>
        <dbReference type="ARBA" id="ARBA00023118"/>
    </source>
</evidence>
<evidence type="ECO:0000313" key="11">
    <source>
        <dbReference type="EMBL" id="ADC46648.1"/>
    </source>
</evidence>
<dbReference type="AlphaFoldDB" id="D3E287"/>
<evidence type="ECO:0000313" key="12">
    <source>
        <dbReference type="Proteomes" id="UP000008680"/>
    </source>
</evidence>
<evidence type="ECO:0000259" key="10">
    <source>
        <dbReference type="Pfam" id="PF01930"/>
    </source>
</evidence>
<dbReference type="NCBIfam" id="TIGR00372">
    <property type="entry name" value="cas4"/>
    <property type="match status" value="1"/>
</dbReference>
<organism evidence="11 12">
    <name type="scientific">Methanobrevibacter ruminantium (strain ATCC 35063 / DSM 1093 / JCM 13430 / OCM 146 / M1)</name>
    <name type="common">Methanobacterium ruminantium</name>
    <dbReference type="NCBI Taxonomy" id="634498"/>
    <lineage>
        <taxon>Archaea</taxon>
        <taxon>Methanobacteriati</taxon>
        <taxon>Methanobacteriota</taxon>
        <taxon>Methanomada group</taxon>
        <taxon>Methanobacteria</taxon>
        <taxon>Methanobacteriales</taxon>
        <taxon>Methanobacteriaceae</taxon>
        <taxon>Methanobrevibacter</taxon>
    </lineage>
</organism>
<protein>
    <recommendedName>
        <fullName evidence="9">CRISPR-associated exonuclease Cas4</fullName>
        <ecNumber evidence="9">3.1.12.1</ecNumber>
    </recommendedName>
</protein>
<dbReference type="GO" id="GO:0046872">
    <property type="term" value="F:metal ion binding"/>
    <property type="evidence" value="ECO:0007669"/>
    <property type="project" value="UniProtKB-KW"/>
</dbReference>
<evidence type="ECO:0000256" key="1">
    <source>
        <dbReference type="ARBA" id="ARBA00022722"/>
    </source>
</evidence>
<reference evidence="11 12" key="1">
    <citation type="journal article" date="2010" name="PLoS ONE">
        <title>The genome sequence of the rumen methanogen Methanobrevibacter ruminantium reveals new possibilities for controlling ruminant methane emissions.</title>
        <authorList>
            <person name="Leahy S.C."/>
            <person name="Kelly W.J."/>
            <person name="Altermann E."/>
            <person name="Ronimus R.S."/>
            <person name="Yeoman C.J."/>
            <person name="Pacheco D.M."/>
            <person name="Li D."/>
            <person name="Kong Z."/>
            <person name="McTavish S."/>
            <person name="Sang C."/>
            <person name="Lambie S.C."/>
            <person name="Janssen P.H."/>
            <person name="Dey D."/>
            <person name="Attwood G.T."/>
        </authorList>
    </citation>
    <scope>NUCLEOTIDE SEQUENCE [LARGE SCALE GENOMIC DNA]</scope>
    <source>
        <strain evidence="12">ATCC 35063 / DSM 1093 / JCM 13430 / OCM 146 / M1</strain>
    </source>
</reference>
<name>D3E287_METRM</name>
<dbReference type="KEGG" id="mru:mru_0797"/>
<dbReference type="Proteomes" id="UP000008680">
    <property type="component" value="Chromosome"/>
</dbReference>
<keyword evidence="7 9" id="KW-0051">Antiviral defense</keyword>
<evidence type="ECO:0000256" key="3">
    <source>
        <dbReference type="ARBA" id="ARBA00022801"/>
    </source>
</evidence>
<keyword evidence="3 9" id="KW-0378">Hydrolase</keyword>
<evidence type="ECO:0000256" key="6">
    <source>
        <dbReference type="ARBA" id="ARBA00023014"/>
    </source>
</evidence>
<keyword evidence="12" id="KW-1185">Reference proteome</keyword>
<dbReference type="InterPro" id="IPR022765">
    <property type="entry name" value="Dna2/Cas4_DUF83"/>
</dbReference>
<keyword evidence="2 9" id="KW-0479">Metal-binding</keyword>
<evidence type="ECO:0000256" key="8">
    <source>
        <dbReference type="ARBA" id="ARBA00023211"/>
    </source>
</evidence>
<comment type="cofactor">
    <cofactor evidence="9">
        <name>iron-sulfur cluster</name>
        <dbReference type="ChEBI" id="CHEBI:30408"/>
    </cofactor>
</comment>
<keyword evidence="4 9" id="KW-0269">Exonuclease</keyword>
<dbReference type="eggNOG" id="arCOG00794">
    <property type="taxonomic scope" value="Archaea"/>
</dbReference>
<dbReference type="GO" id="GO:0004527">
    <property type="term" value="F:exonuclease activity"/>
    <property type="evidence" value="ECO:0007669"/>
    <property type="project" value="UniProtKB-KW"/>
</dbReference>
<evidence type="ECO:0000256" key="9">
    <source>
        <dbReference type="RuleBase" id="RU365022"/>
    </source>
</evidence>
<dbReference type="Gene3D" id="3.90.320.10">
    <property type="match status" value="1"/>
</dbReference>
<dbReference type="PATRIC" id="fig|634498.28.peg.798"/>
<dbReference type="EMBL" id="CP001719">
    <property type="protein sequence ID" value="ADC46648.1"/>
    <property type="molecule type" value="Genomic_DNA"/>
</dbReference>
<dbReference type="GO" id="GO:0051536">
    <property type="term" value="F:iron-sulfur cluster binding"/>
    <property type="evidence" value="ECO:0007669"/>
    <property type="project" value="UniProtKB-KW"/>
</dbReference>
<evidence type="ECO:0000256" key="4">
    <source>
        <dbReference type="ARBA" id="ARBA00022839"/>
    </source>
</evidence>
<feature type="domain" description="DUF83" evidence="10">
    <location>
        <begin position="9"/>
        <end position="167"/>
    </location>
</feature>
<keyword evidence="5 9" id="KW-0408">Iron</keyword>
<dbReference type="InterPro" id="IPR011604">
    <property type="entry name" value="PDDEXK-like_dom_sf"/>
</dbReference>
<dbReference type="InterPro" id="IPR013343">
    <property type="entry name" value="CRISPR-assoc_prot_Cas4"/>
</dbReference>
<comment type="similarity">
    <text evidence="9">Belongs to the CRISPR-associated exonuclease Cas4 family.</text>
</comment>
<proteinExistence type="inferred from homology"/>
<evidence type="ECO:0000256" key="2">
    <source>
        <dbReference type="ARBA" id="ARBA00022723"/>
    </source>
</evidence>
<dbReference type="PANTHER" id="PTHR37168">
    <property type="entry name" value="CRISPR-ASSOCIATED EXONUCLEASE CAS4"/>
    <property type="match status" value="1"/>
</dbReference>
<comment type="function">
    <text evidence="9">CRISPR (clustered regularly interspaced short palindromic repeat) is an adaptive immune system that provides protection against mobile genetic elements (viruses, transposable elements and conjugative plasmids). CRISPR clusters contain sequences complementary to antecedent mobile elements and target invading nucleic acids. CRISPR clusters are transcribed and processed into CRISPR RNA (crRNA).</text>
</comment>
<evidence type="ECO:0000256" key="5">
    <source>
        <dbReference type="ARBA" id="ARBA00023004"/>
    </source>
</evidence>
<dbReference type="GO" id="GO:0051607">
    <property type="term" value="P:defense response to virus"/>
    <property type="evidence" value="ECO:0007669"/>
    <property type="project" value="UniProtKB-KW"/>
</dbReference>
<comment type="cofactor">
    <cofactor evidence="9">
        <name>Mg(2+)</name>
        <dbReference type="ChEBI" id="CHEBI:18420"/>
    </cofactor>
    <cofactor evidence="9">
        <name>Mn(2+)</name>
        <dbReference type="ChEBI" id="CHEBI:29035"/>
    </cofactor>
    <text evidence="9">Mg(2+) or Mn(2+) required for ssDNA cleavage activity.</text>
</comment>
<dbReference type="STRING" id="634498.mru_0797"/>
<keyword evidence="1 9" id="KW-0540">Nuclease</keyword>
<accession>D3E287</accession>
<gene>
    <name evidence="11" type="ordered locus">mru_0797</name>
</gene>
<keyword evidence="8 9" id="KW-0464">Manganese</keyword>
<dbReference type="HOGENOM" id="CLU_133784_0_0_2"/>
<keyword evidence="6 9" id="KW-0411">Iron-sulfur</keyword>
<dbReference type="Pfam" id="PF01930">
    <property type="entry name" value="Cas_Cas4"/>
    <property type="match status" value="1"/>
</dbReference>
<sequence>MSDYMKSINGTQINYYFICKTKLWLFSHNIQMEQESDNVSLGKQLHETSYKKEKEFLIDNLINVDFIKNKDPIEIHEVKKTQSMEISHEYQLLYYMYYLKKEKDISNTVGYLNYQNIRKQIEIELTEEKEEELETVLNDIKSIVDSDVPSPKKSRICRKCAYFEFCFA</sequence>
<dbReference type="PANTHER" id="PTHR37168:SF1">
    <property type="entry name" value="CRISPR-ASSOCIATED EXONUCLEASE CAS4"/>
    <property type="match status" value="1"/>
</dbReference>